<gene>
    <name evidence="6" type="primary">antB</name>
    <name evidence="6" type="ORF">PS833_03729</name>
</gene>
<organism evidence="6 7">
    <name type="scientific">Pseudomonas fluorescens</name>
    <dbReference type="NCBI Taxonomy" id="294"/>
    <lineage>
        <taxon>Bacteria</taxon>
        <taxon>Pseudomonadati</taxon>
        <taxon>Pseudomonadota</taxon>
        <taxon>Gammaproteobacteria</taxon>
        <taxon>Pseudomonadales</taxon>
        <taxon>Pseudomonadaceae</taxon>
        <taxon>Pseudomonas</taxon>
    </lineage>
</organism>
<dbReference type="Proteomes" id="UP000409037">
    <property type="component" value="Unassembled WGS sequence"/>
</dbReference>
<reference evidence="6 7" key="1">
    <citation type="submission" date="2019-09" db="EMBL/GenBank/DDBJ databases">
        <authorList>
            <person name="Chandra G."/>
            <person name="Truman W A."/>
        </authorList>
    </citation>
    <scope>NUCLEOTIDE SEQUENCE [LARGE SCALE GENOMIC DNA]</scope>
    <source>
        <strain evidence="6">PS833</strain>
    </source>
</reference>
<accession>A0A5E7U7E6</accession>
<evidence type="ECO:0000256" key="1">
    <source>
        <dbReference type="ARBA" id="ARBA00005211"/>
    </source>
</evidence>
<evidence type="ECO:0000256" key="3">
    <source>
        <dbReference type="ARBA" id="ARBA00022797"/>
    </source>
</evidence>
<dbReference type="EMBL" id="CABVHU010000009">
    <property type="protein sequence ID" value="VVO14875.1"/>
    <property type="molecule type" value="Genomic_DNA"/>
</dbReference>
<dbReference type="GO" id="GO:0018618">
    <property type="term" value="F:anthranilate 1,2-dioxygenase (deaminating, decarboxylating) activity"/>
    <property type="evidence" value="ECO:0007669"/>
    <property type="project" value="UniProtKB-EC"/>
</dbReference>
<evidence type="ECO:0000313" key="7">
    <source>
        <dbReference type="Proteomes" id="UP000409037"/>
    </source>
</evidence>
<comment type="pathway">
    <text evidence="1">Aromatic compound metabolism.</text>
</comment>
<dbReference type="PANTHER" id="PTHR41534">
    <property type="entry name" value="BLR3401 PROTEIN"/>
    <property type="match status" value="1"/>
</dbReference>
<dbReference type="Gene3D" id="3.10.450.50">
    <property type="match status" value="1"/>
</dbReference>
<evidence type="ECO:0000256" key="5">
    <source>
        <dbReference type="ARBA" id="ARBA00023002"/>
    </source>
</evidence>
<comment type="similarity">
    <text evidence="2">Belongs to the bacterial ring-hydroxylating dioxygenase beta subunit family.</text>
</comment>
<keyword evidence="3" id="KW-0058">Aromatic hydrocarbons catabolism</keyword>
<dbReference type="AlphaFoldDB" id="A0A5E7U7E6"/>
<evidence type="ECO:0000256" key="4">
    <source>
        <dbReference type="ARBA" id="ARBA00022964"/>
    </source>
</evidence>
<protein>
    <submittedName>
        <fullName evidence="6">Anthranilate 1,2-dioxygenase small subunit</fullName>
        <ecNumber evidence="6">1.14.12.1</ecNumber>
    </submittedName>
</protein>
<sequence>MINLQLLNQVSAFIWQEADMLDHGDFVEWLDLWTANATYIIPIDPLETDFENTLNYAYDDHHMRQLRVTRLTSGESISTTPRARTVRSQSRFRLLSDEDGVVTVRCAQNLREFRKDVLKQYTADVTFELVRSGDSFKIQRKLIQLINSTDTLAGIGYIL</sequence>
<dbReference type="InterPro" id="IPR032710">
    <property type="entry name" value="NTF2-like_dom_sf"/>
</dbReference>
<evidence type="ECO:0000256" key="2">
    <source>
        <dbReference type="ARBA" id="ARBA00009570"/>
    </source>
</evidence>
<dbReference type="GO" id="GO:0019380">
    <property type="term" value="P:3-phenylpropionate catabolic process"/>
    <property type="evidence" value="ECO:0007669"/>
    <property type="project" value="TreeGrafter"/>
</dbReference>
<keyword evidence="4 6" id="KW-0223">Dioxygenase</keyword>
<name>A0A5E7U7E6_PSEFL</name>
<dbReference type="EC" id="1.14.12.1" evidence="6"/>
<keyword evidence="5 6" id="KW-0560">Oxidoreductase</keyword>
<dbReference type="InterPro" id="IPR000391">
    <property type="entry name" value="Rng_hydr_dOase-bsu"/>
</dbReference>
<evidence type="ECO:0000313" key="6">
    <source>
        <dbReference type="EMBL" id="VVO14875.1"/>
    </source>
</evidence>
<proteinExistence type="inferred from homology"/>
<dbReference type="SUPFAM" id="SSF54427">
    <property type="entry name" value="NTF2-like"/>
    <property type="match status" value="1"/>
</dbReference>
<dbReference type="PANTHER" id="PTHR41534:SF2">
    <property type="entry name" value="3-PHENYLPROPIONATE_CINNAMIC ACID DIOXYGENASE SUBUNIT BETA"/>
    <property type="match status" value="1"/>
</dbReference>
<dbReference type="Pfam" id="PF00866">
    <property type="entry name" value="Ring_hydroxyl_B"/>
    <property type="match status" value="1"/>
</dbReference>